<dbReference type="AlphaFoldDB" id="F0H4S9"/>
<name>F0H4S9_9BACT</name>
<proteinExistence type="predicted"/>
<comment type="caution">
    <text evidence="1">The sequence shown here is derived from an EMBL/GenBank/DDBJ whole genome shotgun (WGS) entry which is preliminary data.</text>
</comment>
<organism evidence="1 2">
    <name type="scientific">Prevotella denticola CRIS 18C-A</name>
    <dbReference type="NCBI Taxonomy" id="944557"/>
    <lineage>
        <taxon>Bacteria</taxon>
        <taxon>Pseudomonadati</taxon>
        <taxon>Bacteroidota</taxon>
        <taxon>Bacteroidia</taxon>
        <taxon>Bacteroidales</taxon>
        <taxon>Prevotellaceae</taxon>
        <taxon>Prevotella</taxon>
    </lineage>
</organism>
<sequence>MPVLLQGSATDPQQCRYVPVGEIPLAVEWWAAIPQKR</sequence>
<keyword evidence="2" id="KW-1185">Reference proteome</keyword>
<accession>F0H4S9</accession>
<gene>
    <name evidence="1" type="ORF">HMPREF9303_2028</name>
</gene>
<evidence type="ECO:0000313" key="1">
    <source>
        <dbReference type="EMBL" id="EGC87197.1"/>
    </source>
</evidence>
<reference evidence="1 2" key="1">
    <citation type="submission" date="2011-02" db="EMBL/GenBank/DDBJ databases">
        <authorList>
            <person name="Durkin A.S."/>
            <person name="Madupu R."/>
            <person name="Torralba M."/>
            <person name="Gillis M."/>
            <person name="Methe B."/>
            <person name="Sutton G."/>
            <person name="Nelson K.E."/>
        </authorList>
    </citation>
    <scope>NUCLEOTIDE SEQUENCE [LARGE SCALE GENOMIC DNA]</scope>
    <source>
        <strain evidence="1 2">CRIS 18C-A</strain>
    </source>
</reference>
<protein>
    <submittedName>
        <fullName evidence="1">Uncharacterized protein</fullName>
    </submittedName>
</protein>
<dbReference type="EMBL" id="AEXO01000022">
    <property type="protein sequence ID" value="EGC87197.1"/>
    <property type="molecule type" value="Genomic_DNA"/>
</dbReference>
<evidence type="ECO:0000313" key="2">
    <source>
        <dbReference type="Proteomes" id="UP000003155"/>
    </source>
</evidence>
<dbReference type="Proteomes" id="UP000003155">
    <property type="component" value="Unassembled WGS sequence"/>
</dbReference>